<evidence type="ECO:0000313" key="8">
    <source>
        <dbReference type="Proteomes" id="UP000235965"/>
    </source>
</evidence>
<feature type="transmembrane region" description="Helical" evidence="5">
    <location>
        <begin position="373"/>
        <end position="394"/>
    </location>
</feature>
<keyword evidence="8" id="KW-1185">Reference proteome</keyword>
<feature type="transmembrane region" description="Helical" evidence="5">
    <location>
        <begin position="400"/>
        <end position="419"/>
    </location>
</feature>
<feature type="domain" description="Cationic amino acid transporter C-terminal" evidence="6">
    <location>
        <begin position="528"/>
        <end position="577"/>
    </location>
</feature>
<keyword evidence="2 5" id="KW-0812">Transmembrane</keyword>
<feature type="transmembrane region" description="Helical" evidence="5">
    <location>
        <begin position="65"/>
        <end position="84"/>
    </location>
</feature>
<dbReference type="Proteomes" id="UP000235965">
    <property type="component" value="Unassembled WGS sequence"/>
</dbReference>
<dbReference type="GO" id="GO:0005886">
    <property type="term" value="C:plasma membrane"/>
    <property type="evidence" value="ECO:0007669"/>
    <property type="project" value="TreeGrafter"/>
</dbReference>
<name>A0A2J7R746_9NEOP</name>
<evidence type="ECO:0000256" key="3">
    <source>
        <dbReference type="ARBA" id="ARBA00022989"/>
    </source>
</evidence>
<sequence>MSAIVKFLRKMNKKKVFQESALGETKLARKLNALDLTALGVGSTLGVGLYVLAGEVSKTVAGPAVVLSFLLAAVASVFAGLCYAEFGARVPRAGSAYIYSYVCVGELVAFIIGWNLILEYSIGAASVARGLSSYIDSLTDGAMKRAFSESMPMDVEVLSMKLAEYPDFFACGMTLLFVCALAFGAKESSTVNNLFTFLNIGVVLYVIITGAFKSNGENWTLSKEDLPSGNWGEGGFFPYGVTGMISGAATCFYGFVGFDCVATTGEEAKNPQKAIPIAIVASLTIIFLAYFGVSAVLTLMVPYYLQDEDGPIPKAFEYVGWPAAKWIVSIGAIFGLLTSLFGALFPLPRIIYAMSSDGVIFRFLGKVNPRFQTPVVGTLIAGILTAFMTLIFDLKELVDMMSIGTLMAYSIVAACVLLLRYQRSDVDEDLDHSTQDSLWKNIKEILIQIFNFRRLKSPTTLSGGIVAWEVLIFFLGSLALTACIVHAEEPLSNSEPLAIFGVVFFSVCLLLIMVSIGLQSPSKKELSFKVPLVPVLPGLSVVVNVYLMMMLSVETWIRFGVWMAIGFIIYFGYGIWQEWRLLRFISEENRRAAREINDLFSISKSVPTVLK</sequence>
<keyword evidence="3 5" id="KW-1133">Transmembrane helix</keyword>
<dbReference type="Pfam" id="PF13520">
    <property type="entry name" value="AA_permease_2"/>
    <property type="match status" value="1"/>
</dbReference>
<dbReference type="GO" id="GO:0000064">
    <property type="term" value="F:L-ornithine transmembrane transporter activity"/>
    <property type="evidence" value="ECO:0007669"/>
    <property type="project" value="TreeGrafter"/>
</dbReference>
<feature type="transmembrane region" description="Helical" evidence="5">
    <location>
        <begin position="33"/>
        <end position="53"/>
    </location>
</feature>
<dbReference type="PANTHER" id="PTHR43243">
    <property type="entry name" value="INNER MEMBRANE TRANSPORTER YGJI-RELATED"/>
    <property type="match status" value="1"/>
</dbReference>
<dbReference type="InterPro" id="IPR002293">
    <property type="entry name" value="AA/rel_permease1"/>
</dbReference>
<dbReference type="Gene3D" id="1.20.1740.10">
    <property type="entry name" value="Amino acid/polyamine transporter I"/>
    <property type="match status" value="2"/>
</dbReference>
<proteinExistence type="predicted"/>
<dbReference type="GO" id="GO:0015189">
    <property type="term" value="F:L-lysine transmembrane transporter activity"/>
    <property type="evidence" value="ECO:0007669"/>
    <property type="project" value="TreeGrafter"/>
</dbReference>
<protein>
    <submittedName>
        <fullName evidence="7">Cationic amino acid transporter 2</fullName>
    </submittedName>
</protein>
<dbReference type="AlphaFoldDB" id="A0A2J7R746"/>
<feature type="transmembrane region" description="Helical" evidence="5">
    <location>
        <begin position="555"/>
        <end position="576"/>
    </location>
</feature>
<reference evidence="7 8" key="1">
    <citation type="submission" date="2017-12" db="EMBL/GenBank/DDBJ databases">
        <title>Hemimetabolous genomes reveal molecular basis of termite eusociality.</title>
        <authorList>
            <person name="Harrison M.C."/>
            <person name="Jongepier E."/>
            <person name="Robertson H.M."/>
            <person name="Arning N."/>
            <person name="Bitard-Feildel T."/>
            <person name="Chao H."/>
            <person name="Childers C.P."/>
            <person name="Dinh H."/>
            <person name="Doddapaneni H."/>
            <person name="Dugan S."/>
            <person name="Gowin J."/>
            <person name="Greiner C."/>
            <person name="Han Y."/>
            <person name="Hu H."/>
            <person name="Hughes D.S.T."/>
            <person name="Huylmans A.-K."/>
            <person name="Kemena C."/>
            <person name="Kremer L.P.M."/>
            <person name="Lee S.L."/>
            <person name="Lopez-Ezquerra A."/>
            <person name="Mallet L."/>
            <person name="Monroy-Kuhn J.M."/>
            <person name="Moser A."/>
            <person name="Murali S.C."/>
            <person name="Muzny D.M."/>
            <person name="Otani S."/>
            <person name="Piulachs M.-D."/>
            <person name="Poelchau M."/>
            <person name="Qu J."/>
            <person name="Schaub F."/>
            <person name="Wada-Katsumata A."/>
            <person name="Worley K.C."/>
            <person name="Xie Q."/>
            <person name="Ylla G."/>
            <person name="Poulsen M."/>
            <person name="Gibbs R.A."/>
            <person name="Schal C."/>
            <person name="Richards S."/>
            <person name="Belles X."/>
            <person name="Korb J."/>
            <person name="Bornberg-Bauer E."/>
        </authorList>
    </citation>
    <scope>NUCLEOTIDE SEQUENCE [LARGE SCALE GENOMIC DNA]</scope>
    <source>
        <tissue evidence="7">Whole body</tissue>
    </source>
</reference>
<feature type="transmembrane region" description="Helical" evidence="5">
    <location>
        <begin position="277"/>
        <end position="306"/>
    </location>
</feature>
<feature type="transmembrane region" description="Helical" evidence="5">
    <location>
        <begin position="236"/>
        <end position="256"/>
    </location>
</feature>
<dbReference type="GO" id="GO:0061459">
    <property type="term" value="F:L-arginine transmembrane transporter activity"/>
    <property type="evidence" value="ECO:0007669"/>
    <property type="project" value="TreeGrafter"/>
</dbReference>
<organism evidence="7 8">
    <name type="scientific">Cryptotermes secundus</name>
    <dbReference type="NCBI Taxonomy" id="105785"/>
    <lineage>
        <taxon>Eukaryota</taxon>
        <taxon>Metazoa</taxon>
        <taxon>Ecdysozoa</taxon>
        <taxon>Arthropoda</taxon>
        <taxon>Hexapoda</taxon>
        <taxon>Insecta</taxon>
        <taxon>Pterygota</taxon>
        <taxon>Neoptera</taxon>
        <taxon>Polyneoptera</taxon>
        <taxon>Dictyoptera</taxon>
        <taxon>Blattodea</taxon>
        <taxon>Blattoidea</taxon>
        <taxon>Termitoidae</taxon>
        <taxon>Kalotermitidae</taxon>
        <taxon>Cryptotermitinae</taxon>
        <taxon>Cryptotermes</taxon>
    </lineage>
</organism>
<feature type="transmembrane region" description="Helical" evidence="5">
    <location>
        <begin position="326"/>
        <end position="352"/>
    </location>
</feature>
<evidence type="ECO:0000313" key="7">
    <source>
        <dbReference type="EMBL" id="PNF36665.1"/>
    </source>
</evidence>
<feature type="transmembrane region" description="Helical" evidence="5">
    <location>
        <begin position="197"/>
        <end position="216"/>
    </location>
</feature>
<evidence type="ECO:0000256" key="2">
    <source>
        <dbReference type="ARBA" id="ARBA00022692"/>
    </source>
</evidence>
<feature type="transmembrane region" description="Helical" evidence="5">
    <location>
        <begin position="461"/>
        <end position="487"/>
    </location>
</feature>
<dbReference type="GO" id="GO:0097638">
    <property type="term" value="P:L-arginine import across plasma membrane"/>
    <property type="evidence" value="ECO:0007669"/>
    <property type="project" value="TreeGrafter"/>
</dbReference>
<dbReference type="EMBL" id="NEVH01006738">
    <property type="protein sequence ID" value="PNF36665.1"/>
    <property type="molecule type" value="Genomic_DNA"/>
</dbReference>
<comment type="subcellular location">
    <subcellularLocation>
        <location evidence="1">Membrane</location>
        <topology evidence="1">Multi-pass membrane protein</topology>
    </subcellularLocation>
</comment>
<dbReference type="FunFam" id="1.20.1740.10:FF:000010">
    <property type="entry name" value="probable cationic amino acid transporter"/>
    <property type="match status" value="1"/>
</dbReference>
<evidence type="ECO:0000256" key="5">
    <source>
        <dbReference type="SAM" id="Phobius"/>
    </source>
</evidence>
<feature type="transmembrane region" description="Helical" evidence="5">
    <location>
        <begin position="530"/>
        <end position="549"/>
    </location>
</feature>
<evidence type="ECO:0000256" key="4">
    <source>
        <dbReference type="ARBA" id="ARBA00023136"/>
    </source>
</evidence>
<dbReference type="PANTHER" id="PTHR43243:SF105">
    <property type="entry name" value="CATIONIC AMINO ACID TRANSPORTER C-TERMINAL DOMAIN-CONTAINING PROTEIN"/>
    <property type="match status" value="1"/>
</dbReference>
<accession>A0A2J7R746</accession>
<feature type="transmembrane region" description="Helical" evidence="5">
    <location>
        <begin position="499"/>
        <end position="518"/>
    </location>
</feature>
<comment type="caution">
    <text evidence="7">The sequence shown here is derived from an EMBL/GenBank/DDBJ whole genome shotgun (WGS) entry which is preliminary data.</text>
</comment>
<keyword evidence="4 5" id="KW-0472">Membrane</keyword>
<dbReference type="Pfam" id="PF13906">
    <property type="entry name" value="AA_permease_C"/>
    <property type="match status" value="1"/>
</dbReference>
<gene>
    <name evidence="7" type="ORF">B7P43_G13333</name>
</gene>
<feature type="transmembrane region" description="Helical" evidence="5">
    <location>
        <begin position="165"/>
        <end position="185"/>
    </location>
</feature>
<evidence type="ECO:0000256" key="1">
    <source>
        <dbReference type="ARBA" id="ARBA00004141"/>
    </source>
</evidence>
<evidence type="ECO:0000259" key="6">
    <source>
        <dbReference type="Pfam" id="PF13906"/>
    </source>
</evidence>
<dbReference type="OrthoDB" id="3900342at2759"/>
<dbReference type="InterPro" id="IPR029485">
    <property type="entry name" value="CAT_C"/>
</dbReference>
<feature type="transmembrane region" description="Helical" evidence="5">
    <location>
        <begin position="96"/>
        <end position="117"/>
    </location>
</feature>